<dbReference type="PANTHER" id="PTHR11732">
    <property type="entry name" value="ALDO/KETO REDUCTASE"/>
    <property type="match status" value="1"/>
</dbReference>
<dbReference type="InterPro" id="IPR018170">
    <property type="entry name" value="Aldo/ket_reductase_CS"/>
</dbReference>
<organism evidence="2 3">
    <name type="scientific">Rhynocoris fuscipes</name>
    <dbReference type="NCBI Taxonomy" id="488301"/>
    <lineage>
        <taxon>Eukaryota</taxon>
        <taxon>Metazoa</taxon>
        <taxon>Ecdysozoa</taxon>
        <taxon>Arthropoda</taxon>
        <taxon>Hexapoda</taxon>
        <taxon>Insecta</taxon>
        <taxon>Pterygota</taxon>
        <taxon>Neoptera</taxon>
        <taxon>Paraneoptera</taxon>
        <taxon>Hemiptera</taxon>
        <taxon>Heteroptera</taxon>
        <taxon>Panheteroptera</taxon>
        <taxon>Cimicomorpha</taxon>
        <taxon>Reduviidae</taxon>
        <taxon>Harpactorinae</taxon>
        <taxon>Harpactorini</taxon>
        <taxon>Rhynocoris</taxon>
    </lineage>
</organism>
<dbReference type="Gene3D" id="3.20.20.100">
    <property type="entry name" value="NADP-dependent oxidoreductase domain"/>
    <property type="match status" value="1"/>
</dbReference>
<accession>A0AAW1DEM8</accession>
<keyword evidence="3" id="KW-1185">Reference proteome</keyword>
<comment type="caution">
    <text evidence="2">The sequence shown here is derived from an EMBL/GenBank/DDBJ whole genome shotgun (WGS) entry which is preliminary data.</text>
</comment>
<dbReference type="SUPFAM" id="SSF51430">
    <property type="entry name" value="NAD(P)-linked oxidoreductase"/>
    <property type="match status" value="1"/>
</dbReference>
<protein>
    <recommendedName>
        <fullName evidence="1">NADP-dependent oxidoreductase domain-containing protein</fullName>
    </recommendedName>
</protein>
<evidence type="ECO:0000259" key="1">
    <source>
        <dbReference type="Pfam" id="PF00248"/>
    </source>
</evidence>
<proteinExistence type="predicted"/>
<dbReference type="PRINTS" id="PR00069">
    <property type="entry name" value="ALDKETRDTASE"/>
</dbReference>
<dbReference type="InterPro" id="IPR036812">
    <property type="entry name" value="NAD(P)_OxRdtase_dom_sf"/>
</dbReference>
<dbReference type="EMBL" id="JAPXFL010000003">
    <property type="protein sequence ID" value="KAK9509156.1"/>
    <property type="molecule type" value="Genomic_DNA"/>
</dbReference>
<dbReference type="PROSITE" id="PS00798">
    <property type="entry name" value="ALDOKETO_REDUCTASE_1"/>
    <property type="match status" value="1"/>
</dbReference>
<dbReference type="Pfam" id="PF00248">
    <property type="entry name" value="Aldo_ket_red"/>
    <property type="match status" value="1"/>
</dbReference>
<dbReference type="Proteomes" id="UP001461498">
    <property type="component" value="Unassembled WGS sequence"/>
</dbReference>
<reference evidence="2 3" key="1">
    <citation type="submission" date="2022-12" db="EMBL/GenBank/DDBJ databases">
        <title>Chromosome-level genome assembly of true bugs.</title>
        <authorList>
            <person name="Ma L."/>
            <person name="Li H."/>
        </authorList>
    </citation>
    <scope>NUCLEOTIDE SEQUENCE [LARGE SCALE GENOMIC DNA]</scope>
    <source>
        <strain evidence="2">Lab_2022b</strain>
    </source>
</reference>
<gene>
    <name evidence="2" type="ORF">O3M35_006535</name>
</gene>
<dbReference type="GO" id="GO:0016491">
    <property type="term" value="F:oxidoreductase activity"/>
    <property type="evidence" value="ECO:0007669"/>
    <property type="project" value="InterPro"/>
</dbReference>
<dbReference type="InterPro" id="IPR020471">
    <property type="entry name" value="AKR"/>
</dbReference>
<dbReference type="InterPro" id="IPR023210">
    <property type="entry name" value="NADP_OxRdtase_dom"/>
</dbReference>
<name>A0AAW1DEM8_9HEMI</name>
<feature type="domain" description="NADP-dependent oxidoreductase" evidence="1">
    <location>
        <begin position="67"/>
        <end position="338"/>
    </location>
</feature>
<evidence type="ECO:0000313" key="3">
    <source>
        <dbReference type="Proteomes" id="UP001461498"/>
    </source>
</evidence>
<evidence type="ECO:0000313" key="2">
    <source>
        <dbReference type="EMBL" id="KAK9509156.1"/>
    </source>
</evidence>
<sequence length="370" mass="41968">MSGIVMNTMVKIIFQRNTPNIVQKRTFLEGFLKLFKFGKPKKKCNPPTITLTECSRIETRGMSMPMIGMGTWQIEPDCVDSVLSYGLEVGYRHIDTSHSYGNQAAIGDTIHKLINSGKYCRSELFISSKLPYYGMTPEMVCTYVQNALSNLRLNYLDLFIIHYPVGIKESGGIYSPDPDTNHVKIWKALEEEVEKCTIKNIGLCNFNECQIRTILECAKIPPANLQVEMHLYLQQRELRDFCTAQSIAMTAYAPLGSPGLDQYLMKNGLQANKVPVPLHDHCVQMIACKYRKTPAQVLLRFLLQLGVAVIPKSVLPERICKNYGLFDFCLDSCEMDELCGKDMGERGRMFSCNVWVGTENHPLYPFPKEC</sequence>
<dbReference type="PROSITE" id="PS00062">
    <property type="entry name" value="ALDOKETO_REDUCTASE_2"/>
    <property type="match status" value="1"/>
</dbReference>
<dbReference type="PROSITE" id="PS00063">
    <property type="entry name" value="ALDOKETO_REDUCTASE_3"/>
    <property type="match status" value="1"/>
</dbReference>
<dbReference type="AlphaFoldDB" id="A0AAW1DEM8"/>